<accession>A0AAE3FSC5</accession>
<dbReference type="PANTHER" id="PTHR13887:SF41">
    <property type="entry name" value="THIOREDOXIN SUPERFAMILY PROTEIN"/>
    <property type="match status" value="1"/>
</dbReference>
<dbReference type="RefSeq" id="WP_250597107.1">
    <property type="nucleotide sequence ID" value="NZ_JAKRVY010000006.1"/>
</dbReference>
<dbReference type="AlphaFoldDB" id="A0AAE3FSC5"/>
<dbReference type="PANTHER" id="PTHR13887">
    <property type="entry name" value="GLUTATHIONE S-TRANSFERASE KAPPA"/>
    <property type="match status" value="1"/>
</dbReference>
<protein>
    <submittedName>
        <fullName evidence="2">DsbA family oxidoreductase</fullName>
    </submittedName>
</protein>
<dbReference type="EMBL" id="JAKRVY010000006">
    <property type="protein sequence ID" value="MCL9814215.1"/>
    <property type="molecule type" value="Genomic_DNA"/>
</dbReference>
<dbReference type="Gene3D" id="3.40.30.10">
    <property type="entry name" value="Glutaredoxin"/>
    <property type="match status" value="1"/>
</dbReference>
<evidence type="ECO:0000259" key="1">
    <source>
        <dbReference type="Pfam" id="PF01323"/>
    </source>
</evidence>
<dbReference type="GO" id="GO:0016491">
    <property type="term" value="F:oxidoreductase activity"/>
    <property type="evidence" value="ECO:0007669"/>
    <property type="project" value="InterPro"/>
</dbReference>
<reference evidence="2 3" key="1">
    <citation type="journal article" date="2022" name="Syst. Appl. Microbiol.">
        <title>Natronocalculus amylovorans gen. nov., sp. nov., and Natranaeroarchaeum aerophilus sp. nov., dominant culturable amylolytic natronoarchaea from hypersaline soda lakes in southwestern Siberia.</title>
        <authorList>
            <person name="Sorokin D.Y."/>
            <person name="Elcheninov A.G."/>
            <person name="Khizhniak T.V."/>
            <person name="Koenen M."/>
            <person name="Bale N.J."/>
            <person name="Damste J.S.S."/>
            <person name="Kublanov I.V."/>
        </authorList>
    </citation>
    <scope>NUCLEOTIDE SEQUENCE [LARGE SCALE GENOMIC DNA]</scope>
    <source>
        <strain evidence="2 3">AArc-St1-1</strain>
    </source>
</reference>
<sequence>MTDDRLTIYSDYVCPFCYLGRKSLDSYQAGREEPIEIDWHPFDLRAQKRGPDGEIDESVDDGKDEAYFAQAKQNVQRLAERYDADMALDLSRDVDSLNAQIASYHVKQEYPYERWLAFDIAILEALWEDGRDIGDPDVLAGIAVDAELDGDEIRAAIEDEELAGTVSEQFEAAYQRGVTGVPTFVYDDHSARGAVPPEQLERLIEGV</sequence>
<organism evidence="2 3">
    <name type="scientific">Natranaeroarchaeum aerophilus</name>
    <dbReference type="NCBI Taxonomy" id="2917711"/>
    <lineage>
        <taxon>Archaea</taxon>
        <taxon>Methanobacteriati</taxon>
        <taxon>Methanobacteriota</taxon>
        <taxon>Stenosarchaea group</taxon>
        <taxon>Halobacteria</taxon>
        <taxon>Halobacteriales</taxon>
        <taxon>Natronoarchaeaceae</taxon>
        <taxon>Natranaeroarchaeum</taxon>
    </lineage>
</organism>
<evidence type="ECO:0000313" key="2">
    <source>
        <dbReference type="EMBL" id="MCL9814215.1"/>
    </source>
</evidence>
<dbReference type="InterPro" id="IPR001853">
    <property type="entry name" value="DSBA-like_thioredoxin_dom"/>
</dbReference>
<evidence type="ECO:0000313" key="3">
    <source>
        <dbReference type="Proteomes" id="UP001202674"/>
    </source>
</evidence>
<feature type="domain" description="DSBA-like thioredoxin" evidence="1">
    <location>
        <begin position="6"/>
        <end position="204"/>
    </location>
</feature>
<dbReference type="SUPFAM" id="SSF52833">
    <property type="entry name" value="Thioredoxin-like"/>
    <property type="match status" value="1"/>
</dbReference>
<keyword evidence="3" id="KW-1185">Reference proteome</keyword>
<dbReference type="CDD" id="cd03024">
    <property type="entry name" value="DsbA_FrnE"/>
    <property type="match status" value="1"/>
</dbReference>
<name>A0AAE3FSC5_9EURY</name>
<proteinExistence type="predicted"/>
<gene>
    <name evidence="2" type="ORF">AArcSt11_11180</name>
</gene>
<dbReference type="Proteomes" id="UP001202674">
    <property type="component" value="Unassembled WGS sequence"/>
</dbReference>
<dbReference type="InterPro" id="IPR036249">
    <property type="entry name" value="Thioredoxin-like_sf"/>
</dbReference>
<comment type="caution">
    <text evidence="2">The sequence shown here is derived from an EMBL/GenBank/DDBJ whole genome shotgun (WGS) entry which is preliminary data.</text>
</comment>
<dbReference type="Pfam" id="PF01323">
    <property type="entry name" value="DSBA"/>
    <property type="match status" value="1"/>
</dbReference>